<keyword evidence="1" id="KW-0472">Membrane</keyword>
<name>A0A2P2KXT0_RHIMU</name>
<sequence>MCSVRVFCHGKGMLFLGCLFFLAGQCNICLLVNSNFLFHQYVFF</sequence>
<reference evidence="2" key="1">
    <citation type="submission" date="2018-02" db="EMBL/GenBank/DDBJ databases">
        <title>Rhizophora mucronata_Transcriptome.</title>
        <authorList>
            <person name="Meera S.P."/>
            <person name="Sreeshan A."/>
            <person name="Augustine A."/>
        </authorList>
    </citation>
    <scope>NUCLEOTIDE SEQUENCE</scope>
    <source>
        <tissue evidence="2">Leaf</tissue>
    </source>
</reference>
<keyword evidence="1" id="KW-0812">Transmembrane</keyword>
<evidence type="ECO:0000313" key="2">
    <source>
        <dbReference type="EMBL" id="MBX10529.1"/>
    </source>
</evidence>
<dbReference type="EMBL" id="GGEC01030045">
    <property type="protein sequence ID" value="MBX10529.1"/>
    <property type="molecule type" value="Transcribed_RNA"/>
</dbReference>
<organism evidence="2">
    <name type="scientific">Rhizophora mucronata</name>
    <name type="common">Asiatic mangrove</name>
    <dbReference type="NCBI Taxonomy" id="61149"/>
    <lineage>
        <taxon>Eukaryota</taxon>
        <taxon>Viridiplantae</taxon>
        <taxon>Streptophyta</taxon>
        <taxon>Embryophyta</taxon>
        <taxon>Tracheophyta</taxon>
        <taxon>Spermatophyta</taxon>
        <taxon>Magnoliopsida</taxon>
        <taxon>eudicotyledons</taxon>
        <taxon>Gunneridae</taxon>
        <taxon>Pentapetalae</taxon>
        <taxon>rosids</taxon>
        <taxon>fabids</taxon>
        <taxon>Malpighiales</taxon>
        <taxon>Rhizophoraceae</taxon>
        <taxon>Rhizophora</taxon>
    </lineage>
</organism>
<feature type="transmembrane region" description="Helical" evidence="1">
    <location>
        <begin position="12"/>
        <end position="38"/>
    </location>
</feature>
<proteinExistence type="predicted"/>
<dbReference type="AlphaFoldDB" id="A0A2P2KXT0"/>
<keyword evidence="1" id="KW-1133">Transmembrane helix</keyword>
<protein>
    <submittedName>
        <fullName evidence="2">Reticulon-like protein</fullName>
    </submittedName>
</protein>
<evidence type="ECO:0000256" key="1">
    <source>
        <dbReference type="SAM" id="Phobius"/>
    </source>
</evidence>
<accession>A0A2P2KXT0</accession>